<evidence type="ECO:0000256" key="3">
    <source>
        <dbReference type="PROSITE-ProRule" id="PRU00221"/>
    </source>
</evidence>
<dbReference type="InterPro" id="IPR037626">
    <property type="entry name" value="NUP37"/>
</dbReference>
<dbReference type="STRING" id="945553.A0A0D2Q6I8"/>
<evidence type="ECO:0000256" key="2">
    <source>
        <dbReference type="ARBA" id="ARBA00022737"/>
    </source>
</evidence>
<dbReference type="PROSITE" id="PS00678">
    <property type="entry name" value="WD_REPEATS_1"/>
    <property type="match status" value="1"/>
</dbReference>
<organism evidence="4 5">
    <name type="scientific">Hypholoma sublateritium (strain FD-334 SS-4)</name>
    <dbReference type="NCBI Taxonomy" id="945553"/>
    <lineage>
        <taxon>Eukaryota</taxon>
        <taxon>Fungi</taxon>
        <taxon>Dikarya</taxon>
        <taxon>Basidiomycota</taxon>
        <taxon>Agaricomycotina</taxon>
        <taxon>Agaricomycetes</taxon>
        <taxon>Agaricomycetidae</taxon>
        <taxon>Agaricales</taxon>
        <taxon>Agaricineae</taxon>
        <taxon>Strophariaceae</taxon>
        <taxon>Hypholoma</taxon>
    </lineage>
</organism>
<dbReference type="OrthoDB" id="340259at2759"/>
<keyword evidence="2" id="KW-0677">Repeat</keyword>
<keyword evidence="1 3" id="KW-0853">WD repeat</keyword>
<reference evidence="5" key="1">
    <citation type="submission" date="2014-04" db="EMBL/GenBank/DDBJ databases">
        <title>Evolutionary Origins and Diversification of the Mycorrhizal Mutualists.</title>
        <authorList>
            <consortium name="DOE Joint Genome Institute"/>
            <consortium name="Mycorrhizal Genomics Consortium"/>
            <person name="Kohler A."/>
            <person name="Kuo A."/>
            <person name="Nagy L.G."/>
            <person name="Floudas D."/>
            <person name="Copeland A."/>
            <person name="Barry K.W."/>
            <person name="Cichocki N."/>
            <person name="Veneault-Fourrey C."/>
            <person name="LaButti K."/>
            <person name="Lindquist E.A."/>
            <person name="Lipzen A."/>
            <person name="Lundell T."/>
            <person name="Morin E."/>
            <person name="Murat C."/>
            <person name="Riley R."/>
            <person name="Ohm R."/>
            <person name="Sun H."/>
            <person name="Tunlid A."/>
            <person name="Henrissat B."/>
            <person name="Grigoriev I.V."/>
            <person name="Hibbett D.S."/>
            <person name="Martin F."/>
        </authorList>
    </citation>
    <scope>NUCLEOTIDE SEQUENCE [LARGE SCALE GENOMIC DNA]</scope>
    <source>
        <strain evidence="5">FD-334 SS-4</strain>
    </source>
</reference>
<dbReference type="PANTHER" id="PTHR22806">
    <property type="entry name" value="NUCLEOPORIN NUP37 P37 -RELATED"/>
    <property type="match status" value="1"/>
</dbReference>
<dbReference type="AlphaFoldDB" id="A0A0D2Q6I8"/>
<dbReference type="GO" id="GO:0031080">
    <property type="term" value="C:nuclear pore outer ring"/>
    <property type="evidence" value="ECO:0007669"/>
    <property type="project" value="InterPro"/>
</dbReference>
<dbReference type="PANTHER" id="PTHR22806:SF0">
    <property type="entry name" value="NUCLEOPORIN NUP37"/>
    <property type="match status" value="1"/>
</dbReference>
<accession>A0A0D2Q6I8</accession>
<proteinExistence type="predicted"/>
<dbReference type="OMA" id="HGKVNDM"/>
<name>A0A0D2Q6I8_HYPSF</name>
<evidence type="ECO:0000313" key="4">
    <source>
        <dbReference type="EMBL" id="KJA27280.1"/>
    </source>
</evidence>
<protein>
    <submittedName>
        <fullName evidence="4">Uncharacterized protein</fullName>
    </submittedName>
</protein>
<dbReference type="InterPro" id="IPR019775">
    <property type="entry name" value="WD40_repeat_CS"/>
</dbReference>
<dbReference type="EMBL" id="KN817524">
    <property type="protein sequence ID" value="KJA27280.1"/>
    <property type="molecule type" value="Genomic_DNA"/>
</dbReference>
<dbReference type="PROSITE" id="PS50082">
    <property type="entry name" value="WD_REPEATS_2"/>
    <property type="match status" value="1"/>
</dbReference>
<dbReference type="InterPro" id="IPR015943">
    <property type="entry name" value="WD40/YVTN_repeat-like_dom_sf"/>
</dbReference>
<sequence length="369" mass="38185">MDLEHLHPTPVHALRACTAPDARDLLAVAGEHSVDVLQVSDVALRRVASFHVGARITALAWSPHTVSPAASDAWAIELVAAGADFGLHLLTHSAAAPPHVFPFGGGLSGHHGTVTDIAYSGGWDADAARYVATVSDDAMLIVWDLLPAPAPAPDLGLSPPRSDRPQPTAYPIPFAAPLSSLRAHPATGTQFLAADAAGGVFLVDWRADPNDADADALRHSSVVELVAPSALAAATLGAAPCAGASVDWRADAIDIVGGVFGTQFALWDIAKLRGGAPLLSGRSFPDGPQIFRWCPTHPDFFAIASTSARAGAVVHVHNCAYAQAAPTALALRPRPHHIRALDFLSLPGIPRLAAAVASTVLVFPIGVDV</sequence>
<dbReference type="SUPFAM" id="SSF50978">
    <property type="entry name" value="WD40 repeat-like"/>
    <property type="match status" value="1"/>
</dbReference>
<keyword evidence="5" id="KW-1185">Reference proteome</keyword>
<gene>
    <name evidence="4" type="ORF">HYPSUDRAFT_62961</name>
</gene>
<dbReference type="Gene3D" id="2.130.10.10">
    <property type="entry name" value="YVTN repeat-like/Quinoprotein amine dehydrogenase"/>
    <property type="match status" value="1"/>
</dbReference>
<feature type="repeat" description="WD" evidence="3">
    <location>
        <begin position="107"/>
        <end position="145"/>
    </location>
</feature>
<dbReference type="InterPro" id="IPR001680">
    <property type="entry name" value="WD40_rpt"/>
</dbReference>
<dbReference type="Proteomes" id="UP000054270">
    <property type="component" value="Unassembled WGS sequence"/>
</dbReference>
<evidence type="ECO:0000256" key="1">
    <source>
        <dbReference type="ARBA" id="ARBA00022574"/>
    </source>
</evidence>
<dbReference type="InterPro" id="IPR036322">
    <property type="entry name" value="WD40_repeat_dom_sf"/>
</dbReference>
<evidence type="ECO:0000313" key="5">
    <source>
        <dbReference type="Proteomes" id="UP000054270"/>
    </source>
</evidence>